<evidence type="ECO:0000256" key="6">
    <source>
        <dbReference type="SAM" id="MobiDB-lite"/>
    </source>
</evidence>
<evidence type="ECO:0000256" key="3">
    <source>
        <dbReference type="ARBA" id="ARBA00022989"/>
    </source>
</evidence>
<organism evidence="8 9">
    <name type="scientific">Bodo saltans</name>
    <name type="common">Flagellated protozoan</name>
    <dbReference type="NCBI Taxonomy" id="75058"/>
    <lineage>
        <taxon>Eukaryota</taxon>
        <taxon>Discoba</taxon>
        <taxon>Euglenozoa</taxon>
        <taxon>Kinetoplastea</taxon>
        <taxon>Metakinetoplastina</taxon>
        <taxon>Eubodonida</taxon>
        <taxon>Bodonidae</taxon>
        <taxon>Bodo</taxon>
    </lineage>
</organism>
<dbReference type="InterPro" id="IPR023271">
    <property type="entry name" value="Aquaporin-like"/>
</dbReference>
<evidence type="ECO:0000313" key="8">
    <source>
        <dbReference type="EMBL" id="CUE61594.1"/>
    </source>
</evidence>
<feature type="transmembrane region" description="Helical" evidence="7">
    <location>
        <begin position="28"/>
        <end position="53"/>
    </location>
</feature>
<feature type="transmembrane region" description="Helical" evidence="7">
    <location>
        <begin position="65"/>
        <end position="86"/>
    </location>
</feature>
<keyword evidence="9" id="KW-1185">Reference proteome</keyword>
<dbReference type="Gene3D" id="1.20.1080.10">
    <property type="entry name" value="Glycerol uptake facilitator protein"/>
    <property type="match status" value="1"/>
</dbReference>
<dbReference type="AlphaFoldDB" id="A0A0S4IJX4"/>
<dbReference type="GO" id="GO:0015499">
    <property type="term" value="F:formate transmembrane transporter activity"/>
    <property type="evidence" value="ECO:0007669"/>
    <property type="project" value="TreeGrafter"/>
</dbReference>
<keyword evidence="2 7" id="KW-0812">Transmembrane</keyword>
<dbReference type="EMBL" id="CYKH01000028">
    <property type="protein sequence ID" value="CUE61594.1"/>
    <property type="molecule type" value="Genomic_DNA"/>
</dbReference>
<protein>
    <submittedName>
        <fullName evidence="8">Formate/nitrite transporter, putative</fullName>
    </submittedName>
</protein>
<dbReference type="PANTHER" id="PTHR30520:SF6">
    <property type="entry name" value="FORMATE_NITRATE FAMILY TRANSPORTER (EUROFUNG)"/>
    <property type="match status" value="1"/>
</dbReference>
<feature type="region of interest" description="Disordered" evidence="6">
    <location>
        <begin position="117"/>
        <end position="149"/>
    </location>
</feature>
<feature type="region of interest" description="Disordered" evidence="6">
    <location>
        <begin position="197"/>
        <end position="217"/>
    </location>
</feature>
<dbReference type="PANTHER" id="PTHR30520">
    <property type="entry name" value="FORMATE TRANSPORTER-RELATED"/>
    <property type="match status" value="1"/>
</dbReference>
<gene>
    <name evidence="8" type="ORF">BSAL_49805</name>
</gene>
<dbReference type="OrthoDB" id="4829at2759"/>
<name>A0A0S4IJX4_BODSA</name>
<evidence type="ECO:0000256" key="7">
    <source>
        <dbReference type="SAM" id="Phobius"/>
    </source>
</evidence>
<comment type="subcellular location">
    <subcellularLocation>
        <location evidence="1">Membrane</location>
        <topology evidence="1">Multi-pass membrane protein</topology>
    </subcellularLocation>
</comment>
<reference evidence="9" key="1">
    <citation type="submission" date="2015-09" db="EMBL/GenBank/DDBJ databases">
        <authorList>
            <consortium name="Pathogen Informatics"/>
        </authorList>
    </citation>
    <scope>NUCLEOTIDE SEQUENCE [LARGE SCALE GENOMIC DNA]</scope>
    <source>
        <strain evidence="9">Lake Konstanz</strain>
    </source>
</reference>
<evidence type="ECO:0000256" key="4">
    <source>
        <dbReference type="ARBA" id="ARBA00023136"/>
    </source>
</evidence>
<keyword evidence="4 7" id="KW-0472">Membrane</keyword>
<dbReference type="InterPro" id="IPR000292">
    <property type="entry name" value="For/NO2_transpt"/>
</dbReference>
<evidence type="ECO:0000313" key="9">
    <source>
        <dbReference type="Proteomes" id="UP000051952"/>
    </source>
</evidence>
<accession>A0A0S4IJX4</accession>
<comment type="similarity">
    <text evidence="5">Belongs to the FNT transporter (TC 1.A.16) family.</text>
</comment>
<dbReference type="VEuPathDB" id="TriTrypDB:BSAL_49805"/>
<evidence type="ECO:0000256" key="2">
    <source>
        <dbReference type="ARBA" id="ARBA00022692"/>
    </source>
</evidence>
<dbReference type="Proteomes" id="UP000051952">
    <property type="component" value="Unassembled WGS sequence"/>
</dbReference>
<evidence type="ECO:0000256" key="5">
    <source>
        <dbReference type="ARBA" id="ARBA00049660"/>
    </source>
</evidence>
<keyword evidence="3 7" id="KW-1133">Transmembrane helix</keyword>
<dbReference type="GO" id="GO:0005886">
    <property type="term" value="C:plasma membrane"/>
    <property type="evidence" value="ECO:0007669"/>
    <property type="project" value="TreeGrafter"/>
</dbReference>
<evidence type="ECO:0000256" key="1">
    <source>
        <dbReference type="ARBA" id="ARBA00004141"/>
    </source>
</evidence>
<dbReference type="Pfam" id="PF01226">
    <property type="entry name" value="Form_Nir_trans"/>
    <property type="match status" value="1"/>
</dbReference>
<feature type="compositionally biased region" description="Polar residues" evidence="6">
    <location>
        <begin position="197"/>
        <end position="211"/>
    </location>
</feature>
<sequence>MCVCFSILMAYASKTVSGKVLACIFPIAAFVAMGFEHSVANMYLFTAATLLRCPGFKQTDLWGELFLCTAGNLLGAMFLALVYWYVNIHGTKLELPEVPHEVTTCCECGASTTTKSVATTGDDAARTTIPPPEQQQNPHSHHHHHQETGGYFTHSCANTSFSAAVAAAPTATPTNFDGRGSQQVQGEPLVMEPLVMSNNLPHTSGAGSTYGTEPFPK</sequence>
<proteinExistence type="inferred from homology"/>